<dbReference type="Proteomes" id="UP001553715">
    <property type="component" value="Unassembled WGS sequence"/>
</dbReference>
<feature type="domain" description="4Fe-4S Wbl-type" evidence="1">
    <location>
        <begin position="28"/>
        <end position="88"/>
    </location>
</feature>
<reference evidence="2 3" key="1">
    <citation type="submission" date="2024-06" db="EMBL/GenBank/DDBJ databases">
        <title>The Natural Products Discovery Center: Release of the First 8490 Sequenced Strains for Exploring Actinobacteria Biosynthetic Diversity.</title>
        <authorList>
            <person name="Kalkreuter E."/>
            <person name="Kautsar S.A."/>
            <person name="Yang D."/>
            <person name="Bader C.D."/>
            <person name="Teijaro C.N."/>
            <person name="Fluegel L."/>
            <person name="Davis C.M."/>
            <person name="Simpson J.R."/>
            <person name="Lauterbach L."/>
            <person name="Steele A.D."/>
            <person name="Gui C."/>
            <person name="Meng S."/>
            <person name="Li G."/>
            <person name="Viehrig K."/>
            <person name="Ye F."/>
            <person name="Su P."/>
            <person name="Kiefer A.F."/>
            <person name="Nichols A."/>
            <person name="Cepeda A.J."/>
            <person name="Yan W."/>
            <person name="Fan B."/>
            <person name="Jiang Y."/>
            <person name="Adhikari A."/>
            <person name="Zheng C.-J."/>
            <person name="Schuster L."/>
            <person name="Cowan T.M."/>
            <person name="Smanski M.J."/>
            <person name="Chevrette M.G."/>
            <person name="De Carvalho L.P.S."/>
            <person name="Shen B."/>
        </authorList>
    </citation>
    <scope>NUCLEOTIDE SEQUENCE [LARGE SCALE GENOMIC DNA]</scope>
    <source>
        <strain evidence="2 3">NPDC077434</strain>
    </source>
</reference>
<evidence type="ECO:0000259" key="1">
    <source>
        <dbReference type="PROSITE" id="PS51674"/>
    </source>
</evidence>
<dbReference type="EMBL" id="JBFBMH010000010">
    <property type="protein sequence ID" value="MEW1975151.1"/>
    <property type="molecule type" value="Genomic_DNA"/>
</dbReference>
<sequence length="95" mass="10578">MSMEHPYVPRLDRAEAAYTQLSRALEQRAPECVDIDLFTADRLSPADVEVLKPICARCDVALLCRQYAKAAKPTVGFWAGKHYVGRGRKADQEAA</sequence>
<evidence type="ECO:0000313" key="2">
    <source>
        <dbReference type="EMBL" id="MEW1975151.1"/>
    </source>
</evidence>
<dbReference type="InterPro" id="IPR034768">
    <property type="entry name" value="4FE4S_WBL"/>
</dbReference>
<gene>
    <name evidence="2" type="ORF">AB0301_08765</name>
</gene>
<keyword evidence="3" id="KW-1185">Reference proteome</keyword>
<dbReference type="Pfam" id="PF02467">
    <property type="entry name" value="Whib"/>
    <property type="match status" value="1"/>
</dbReference>
<organism evidence="2 3">
    <name type="scientific">Microbacterium profundi</name>
    <dbReference type="NCBI Taxonomy" id="450380"/>
    <lineage>
        <taxon>Bacteria</taxon>
        <taxon>Bacillati</taxon>
        <taxon>Actinomycetota</taxon>
        <taxon>Actinomycetes</taxon>
        <taxon>Micrococcales</taxon>
        <taxon>Microbacteriaceae</taxon>
        <taxon>Microbacterium</taxon>
    </lineage>
</organism>
<evidence type="ECO:0000313" key="3">
    <source>
        <dbReference type="Proteomes" id="UP001553715"/>
    </source>
</evidence>
<dbReference type="RefSeq" id="WP_234001500.1">
    <property type="nucleotide sequence ID" value="NZ_JAJVKR010000016.1"/>
</dbReference>
<comment type="caution">
    <text evidence="2">The sequence shown here is derived from an EMBL/GenBank/DDBJ whole genome shotgun (WGS) entry which is preliminary data.</text>
</comment>
<protein>
    <submittedName>
        <fullName evidence="2">WhiB family transcriptional regulator</fullName>
    </submittedName>
</protein>
<accession>A0ABV3LGW6</accession>
<name>A0ABV3LGW6_9MICO</name>
<dbReference type="PROSITE" id="PS51674">
    <property type="entry name" value="4FE4S_WBL"/>
    <property type="match status" value="1"/>
</dbReference>
<proteinExistence type="predicted"/>